<sequence length="103" mass="11333">MNRLEERFLVGTGPRIYEIKAALANCKQGGDSVHLVGYSEWWPRNSPQLVAGRGLSPASNSKVWRGGRSGRGGRQQPQMPRTRATDGGRLLEAWANSASVRQE</sequence>
<keyword evidence="2" id="KW-1185">Reference proteome</keyword>
<dbReference type="Proteomes" id="UP001060085">
    <property type="component" value="Linkage Group LG04"/>
</dbReference>
<evidence type="ECO:0000313" key="2">
    <source>
        <dbReference type="Proteomes" id="UP001060085"/>
    </source>
</evidence>
<protein>
    <submittedName>
        <fullName evidence="1">Uncharacterized protein</fullName>
    </submittedName>
</protein>
<comment type="caution">
    <text evidence="1">The sequence shown here is derived from an EMBL/GenBank/DDBJ whole genome shotgun (WGS) entry which is preliminary data.</text>
</comment>
<gene>
    <name evidence="1" type="ORF">M9H77_17326</name>
</gene>
<organism evidence="1 2">
    <name type="scientific">Catharanthus roseus</name>
    <name type="common">Madagascar periwinkle</name>
    <name type="synonym">Vinca rosea</name>
    <dbReference type="NCBI Taxonomy" id="4058"/>
    <lineage>
        <taxon>Eukaryota</taxon>
        <taxon>Viridiplantae</taxon>
        <taxon>Streptophyta</taxon>
        <taxon>Embryophyta</taxon>
        <taxon>Tracheophyta</taxon>
        <taxon>Spermatophyta</taxon>
        <taxon>Magnoliopsida</taxon>
        <taxon>eudicotyledons</taxon>
        <taxon>Gunneridae</taxon>
        <taxon>Pentapetalae</taxon>
        <taxon>asterids</taxon>
        <taxon>lamiids</taxon>
        <taxon>Gentianales</taxon>
        <taxon>Apocynaceae</taxon>
        <taxon>Rauvolfioideae</taxon>
        <taxon>Vinceae</taxon>
        <taxon>Catharanthinae</taxon>
        <taxon>Catharanthus</taxon>
    </lineage>
</organism>
<dbReference type="EMBL" id="CM044704">
    <property type="protein sequence ID" value="KAI5667473.1"/>
    <property type="molecule type" value="Genomic_DNA"/>
</dbReference>
<reference evidence="2" key="1">
    <citation type="journal article" date="2023" name="Nat. Plants">
        <title>Single-cell RNA sequencing provides a high-resolution roadmap for understanding the multicellular compartmentation of specialized metabolism.</title>
        <authorList>
            <person name="Sun S."/>
            <person name="Shen X."/>
            <person name="Li Y."/>
            <person name="Li Y."/>
            <person name="Wang S."/>
            <person name="Li R."/>
            <person name="Zhang H."/>
            <person name="Shen G."/>
            <person name="Guo B."/>
            <person name="Wei J."/>
            <person name="Xu J."/>
            <person name="St-Pierre B."/>
            <person name="Chen S."/>
            <person name="Sun C."/>
        </authorList>
    </citation>
    <scope>NUCLEOTIDE SEQUENCE [LARGE SCALE GENOMIC DNA]</scope>
</reference>
<accession>A0ACC0B496</accession>
<evidence type="ECO:0000313" key="1">
    <source>
        <dbReference type="EMBL" id="KAI5667473.1"/>
    </source>
</evidence>
<proteinExistence type="predicted"/>
<name>A0ACC0B496_CATRO</name>